<evidence type="ECO:0000313" key="2">
    <source>
        <dbReference type="Ensembl" id="ENSCSAP00000013442.1"/>
    </source>
</evidence>
<sequence>MLTGKLRPRPAVRMCPRKLKTLSPPSGHKASPYDRVLLLWGEDKAPATPLIPQPFPTLPSR</sequence>
<dbReference type="eggNOG" id="ENOG502RVJV">
    <property type="taxonomic scope" value="Eukaryota"/>
</dbReference>
<reference evidence="2 3" key="1">
    <citation type="submission" date="2014-03" db="EMBL/GenBank/DDBJ databases">
        <authorList>
            <person name="Warren W."/>
            <person name="Wilson R.K."/>
        </authorList>
    </citation>
    <scope>NUCLEOTIDE SEQUENCE</scope>
</reference>
<name>A0A0D9RXV3_CHLSB</name>
<evidence type="ECO:0000313" key="3">
    <source>
        <dbReference type="Proteomes" id="UP000029965"/>
    </source>
</evidence>
<feature type="compositionally biased region" description="Basic residues" evidence="1">
    <location>
        <begin position="1"/>
        <end position="20"/>
    </location>
</feature>
<dbReference type="Proteomes" id="UP000029965">
    <property type="component" value="Chromosome 4"/>
</dbReference>
<reference evidence="2" key="3">
    <citation type="submission" date="2025-09" db="UniProtKB">
        <authorList>
            <consortium name="Ensembl"/>
        </authorList>
    </citation>
    <scope>IDENTIFICATION</scope>
</reference>
<proteinExistence type="predicted"/>
<protein>
    <submittedName>
        <fullName evidence="2">Uncharacterized protein</fullName>
    </submittedName>
</protein>
<dbReference type="Bgee" id="ENSCSAG00000017408">
    <property type="expression patterns" value="Expressed in blood and 5 other cell types or tissues"/>
</dbReference>
<accession>A0A0D9RXV3</accession>
<feature type="region of interest" description="Disordered" evidence="1">
    <location>
        <begin position="1"/>
        <end position="28"/>
    </location>
</feature>
<dbReference type="Ensembl" id="ENSCSAT00000015503.1">
    <property type="protein sequence ID" value="ENSCSAP00000013442.1"/>
    <property type="gene ID" value="ENSCSAG00000017408.1"/>
</dbReference>
<dbReference type="AlphaFoldDB" id="A0A0D9RXV3"/>
<dbReference type="EMBL" id="AQIB01112627">
    <property type="status" value="NOT_ANNOTATED_CDS"/>
    <property type="molecule type" value="Genomic_DNA"/>
</dbReference>
<keyword evidence="3" id="KW-1185">Reference proteome</keyword>
<organism evidence="2 3">
    <name type="scientific">Chlorocebus sabaeus</name>
    <name type="common">Green monkey</name>
    <name type="synonym">Simia sabaea</name>
    <dbReference type="NCBI Taxonomy" id="60711"/>
    <lineage>
        <taxon>Eukaryota</taxon>
        <taxon>Metazoa</taxon>
        <taxon>Chordata</taxon>
        <taxon>Craniata</taxon>
        <taxon>Vertebrata</taxon>
        <taxon>Euteleostomi</taxon>
        <taxon>Mammalia</taxon>
        <taxon>Eutheria</taxon>
        <taxon>Euarchontoglires</taxon>
        <taxon>Primates</taxon>
        <taxon>Haplorrhini</taxon>
        <taxon>Catarrhini</taxon>
        <taxon>Cercopithecidae</taxon>
        <taxon>Cercopithecinae</taxon>
        <taxon>Chlorocebus</taxon>
    </lineage>
</organism>
<evidence type="ECO:0000256" key="1">
    <source>
        <dbReference type="SAM" id="MobiDB-lite"/>
    </source>
</evidence>
<reference evidence="2" key="2">
    <citation type="submission" date="2025-08" db="UniProtKB">
        <authorList>
            <consortium name="Ensembl"/>
        </authorList>
    </citation>
    <scope>IDENTIFICATION</scope>
</reference>